<proteinExistence type="predicted"/>
<dbReference type="AlphaFoldDB" id="A0A022QWP3"/>
<evidence type="ECO:0000313" key="1">
    <source>
        <dbReference type="EMBL" id="EYU32316.1"/>
    </source>
</evidence>
<reference evidence="1 2" key="1">
    <citation type="journal article" date="2013" name="Proc. Natl. Acad. Sci. U.S.A.">
        <title>Fine-scale variation in meiotic recombination in Mimulus inferred from population shotgun sequencing.</title>
        <authorList>
            <person name="Hellsten U."/>
            <person name="Wright K.M."/>
            <person name="Jenkins J."/>
            <person name="Shu S."/>
            <person name="Yuan Y."/>
            <person name="Wessler S.R."/>
            <person name="Schmutz J."/>
            <person name="Willis J.H."/>
            <person name="Rokhsar D.S."/>
        </authorList>
    </citation>
    <scope>NUCLEOTIDE SEQUENCE [LARGE SCALE GENOMIC DNA]</scope>
    <source>
        <strain evidence="2">cv. DUN x IM62</strain>
    </source>
</reference>
<dbReference type="EMBL" id="KI630863">
    <property type="protein sequence ID" value="EYU32316.1"/>
    <property type="molecule type" value="Genomic_DNA"/>
</dbReference>
<dbReference type="Proteomes" id="UP000030748">
    <property type="component" value="Unassembled WGS sequence"/>
</dbReference>
<name>A0A022QWP3_ERYGU</name>
<gene>
    <name evidence="1" type="ORF">MIMGU_mgv1a016904mg</name>
</gene>
<sequence>MKSWVINMIQYLTQMMQTQTPRRMRRVPNKARPTRVSSPRMIPKTAVAANVVAFVTGTAKEMGVSIKMPKKVADADRFIRKGKVYCQINTSFNHFLTCPVFV</sequence>
<keyword evidence="2" id="KW-1185">Reference proteome</keyword>
<organism evidence="1 2">
    <name type="scientific">Erythranthe guttata</name>
    <name type="common">Yellow monkey flower</name>
    <name type="synonym">Mimulus guttatus</name>
    <dbReference type="NCBI Taxonomy" id="4155"/>
    <lineage>
        <taxon>Eukaryota</taxon>
        <taxon>Viridiplantae</taxon>
        <taxon>Streptophyta</taxon>
        <taxon>Embryophyta</taxon>
        <taxon>Tracheophyta</taxon>
        <taxon>Spermatophyta</taxon>
        <taxon>Magnoliopsida</taxon>
        <taxon>eudicotyledons</taxon>
        <taxon>Gunneridae</taxon>
        <taxon>Pentapetalae</taxon>
        <taxon>asterids</taxon>
        <taxon>lamiids</taxon>
        <taxon>Lamiales</taxon>
        <taxon>Phrymaceae</taxon>
        <taxon>Erythranthe</taxon>
    </lineage>
</organism>
<accession>A0A022QWP3</accession>
<evidence type="ECO:0000313" key="2">
    <source>
        <dbReference type="Proteomes" id="UP000030748"/>
    </source>
</evidence>
<protein>
    <submittedName>
        <fullName evidence="1">Uncharacterized protein</fullName>
    </submittedName>
</protein>